<keyword evidence="5 6" id="KW-0119">Carbohydrate metabolism</keyword>
<evidence type="ECO:0000313" key="9">
    <source>
        <dbReference type="EMBL" id="AWM36087.1"/>
    </source>
</evidence>
<feature type="domain" description="Glucose-6-phosphate dehydrogenase C-terminal" evidence="8">
    <location>
        <begin position="191"/>
        <end position="474"/>
    </location>
</feature>
<reference evidence="9 10" key="1">
    <citation type="submission" date="2018-01" db="EMBL/GenBank/DDBJ databases">
        <title>G. obscuriglobus.</title>
        <authorList>
            <person name="Franke J."/>
            <person name="Blomberg W."/>
            <person name="Selmecki A."/>
        </authorList>
    </citation>
    <scope>NUCLEOTIDE SEQUENCE [LARGE SCALE GENOMIC DNA]</scope>
    <source>
        <strain evidence="9 10">DSM 5831</strain>
    </source>
</reference>
<dbReference type="PIRSF" id="PIRSF000110">
    <property type="entry name" value="G6PD"/>
    <property type="match status" value="1"/>
</dbReference>
<dbReference type="InterPro" id="IPR022674">
    <property type="entry name" value="G6P_DH_NAD-bd"/>
</dbReference>
<proteinExistence type="inferred from homology"/>
<evidence type="ECO:0000313" key="10">
    <source>
        <dbReference type="Proteomes" id="UP000245802"/>
    </source>
</evidence>
<feature type="binding site" evidence="6">
    <location>
        <position position="180"/>
    </location>
    <ligand>
        <name>substrate</name>
    </ligand>
</feature>
<dbReference type="Pfam" id="PF00479">
    <property type="entry name" value="G6PD_N"/>
    <property type="match status" value="1"/>
</dbReference>
<dbReference type="PANTHER" id="PTHR23429:SF0">
    <property type="entry name" value="GLUCOSE-6-PHOSPHATE 1-DEHYDROGENASE"/>
    <property type="match status" value="1"/>
</dbReference>
<name>A0A2Z3GX58_9BACT</name>
<dbReference type="PANTHER" id="PTHR23429">
    <property type="entry name" value="GLUCOSE-6-PHOSPHATE 1-DEHYDROGENASE G6PD"/>
    <property type="match status" value="1"/>
</dbReference>
<evidence type="ECO:0000256" key="3">
    <source>
        <dbReference type="ARBA" id="ARBA00022857"/>
    </source>
</evidence>
<dbReference type="OrthoDB" id="9802739at2"/>
<comment type="similarity">
    <text evidence="6">Belongs to the glucose-6-phosphate dehydrogenase family.</text>
</comment>
<dbReference type="SUPFAM" id="SSF55347">
    <property type="entry name" value="Glyceraldehyde-3-phosphate dehydrogenase-like, C-terminal domain"/>
    <property type="match status" value="1"/>
</dbReference>
<evidence type="ECO:0000259" key="7">
    <source>
        <dbReference type="Pfam" id="PF00479"/>
    </source>
</evidence>
<dbReference type="EMBL" id="CP025958">
    <property type="protein sequence ID" value="AWM36087.1"/>
    <property type="molecule type" value="Genomic_DNA"/>
</dbReference>
<keyword evidence="4 6" id="KW-0560">Oxidoreductase</keyword>
<sequence>MAQPLTIVIFGASGDLTWRKLIPALFNLSQKGKLPPEARIVGVARTPYSDDAYREELKPKVEEILPKGQFDAAKWAEFAARIHYVATDATKPGGCKPLAEWLAANEGSDDARRLYYFSMAPKYYAGISSAMAEEGLNKSDKGYRRLVIEKPFGVNLATAKALNDTMHKNWDEGQLYRIDHYLGKDTVQNILVFRFANTLFEPLWNAQYIDHVQITVAEKVTVAGRGDYYDGSGVMRDMIQNHLLQILTMVAMEDPNRYSAENLRNEKMKVLSTVKVRSEAEAPKVMALGQYDGYLNVDGVKPDSKTPTYAAIKVELDSRRWYGVPFYLRSGKGLKARYSEVLIQFKCPARLMFPLPPGQTLQCNRLRMVIQPNESISINFQTKVPDVDGVSLKPHDLTFDYKKAFSDQALPEAYERLLLDAIQGDASLFMRADEIERAWEIMDPLIAAAEHAAEQPEKYAVGSNGPGGADKLLDCWQPIG</sequence>
<evidence type="ECO:0000256" key="4">
    <source>
        <dbReference type="ARBA" id="ARBA00023002"/>
    </source>
</evidence>
<keyword evidence="2 6" id="KW-0313">Glucose metabolism</keyword>
<dbReference type="Gene3D" id="3.40.50.720">
    <property type="entry name" value="NAD(P)-binding Rossmann-like Domain"/>
    <property type="match status" value="1"/>
</dbReference>
<evidence type="ECO:0000259" key="8">
    <source>
        <dbReference type="Pfam" id="PF02781"/>
    </source>
</evidence>
<evidence type="ECO:0000256" key="5">
    <source>
        <dbReference type="ARBA" id="ARBA00023277"/>
    </source>
</evidence>
<feature type="binding site" evidence="6">
    <location>
        <position position="332"/>
    </location>
    <ligand>
        <name>substrate</name>
    </ligand>
</feature>
<dbReference type="SUPFAM" id="SSF51735">
    <property type="entry name" value="NAD(P)-binding Rossmann-fold domains"/>
    <property type="match status" value="1"/>
</dbReference>
<dbReference type="KEGG" id="gog:C1280_03050"/>
<evidence type="ECO:0000256" key="1">
    <source>
        <dbReference type="ARBA" id="ARBA00004937"/>
    </source>
</evidence>
<accession>A0A2Z3GX58</accession>
<dbReference type="GO" id="GO:0050661">
    <property type="term" value="F:NADP binding"/>
    <property type="evidence" value="ECO:0007669"/>
    <property type="project" value="UniProtKB-UniRule"/>
</dbReference>
<comment type="pathway">
    <text evidence="1 6">Carbohydrate degradation; pentose phosphate pathway; D-ribulose 5-phosphate from D-glucose 6-phosphate (oxidative stage): step 1/3.</text>
</comment>
<dbReference type="EC" id="1.1.1.49" evidence="6"/>
<keyword evidence="3 6" id="KW-0521">NADP</keyword>
<feature type="domain" description="Glucose-6-phosphate dehydrogenase NAD-binding" evidence="7">
    <location>
        <begin position="8"/>
        <end position="189"/>
    </location>
</feature>
<organism evidence="9 10">
    <name type="scientific">Gemmata obscuriglobus</name>
    <dbReference type="NCBI Taxonomy" id="114"/>
    <lineage>
        <taxon>Bacteria</taxon>
        <taxon>Pseudomonadati</taxon>
        <taxon>Planctomycetota</taxon>
        <taxon>Planctomycetia</taxon>
        <taxon>Gemmatales</taxon>
        <taxon>Gemmataceae</taxon>
        <taxon>Gemmata</taxon>
    </lineage>
</organism>
<dbReference type="AlphaFoldDB" id="A0A2Z3GX58"/>
<comment type="catalytic activity">
    <reaction evidence="6">
        <text>D-glucose 6-phosphate + NADP(+) = 6-phospho-D-glucono-1,5-lactone + NADPH + H(+)</text>
        <dbReference type="Rhea" id="RHEA:15841"/>
        <dbReference type="ChEBI" id="CHEBI:15378"/>
        <dbReference type="ChEBI" id="CHEBI:57783"/>
        <dbReference type="ChEBI" id="CHEBI:57955"/>
        <dbReference type="ChEBI" id="CHEBI:58349"/>
        <dbReference type="ChEBI" id="CHEBI:61548"/>
        <dbReference type="EC" id="1.1.1.49"/>
    </reaction>
</comment>
<dbReference type="RefSeq" id="WP_010046742.1">
    <property type="nucleotide sequence ID" value="NZ_CP025958.1"/>
</dbReference>
<dbReference type="GO" id="GO:0005829">
    <property type="term" value="C:cytosol"/>
    <property type="evidence" value="ECO:0007669"/>
    <property type="project" value="TreeGrafter"/>
</dbReference>
<comment type="function">
    <text evidence="6">Catalyzes the oxidation of glucose 6-phosphate to 6-phosphogluconolactone.</text>
</comment>
<dbReference type="Proteomes" id="UP000245802">
    <property type="component" value="Chromosome"/>
</dbReference>
<feature type="binding site" evidence="6">
    <location>
        <position position="237"/>
    </location>
    <ligand>
        <name>substrate</name>
    </ligand>
</feature>
<dbReference type="Pfam" id="PF02781">
    <property type="entry name" value="G6PD_C"/>
    <property type="match status" value="1"/>
</dbReference>
<feature type="binding site" evidence="6">
    <location>
        <position position="184"/>
    </location>
    <ligand>
        <name>substrate</name>
    </ligand>
</feature>
<feature type="active site" description="Proton acceptor" evidence="6">
    <location>
        <position position="242"/>
    </location>
</feature>
<evidence type="ECO:0000256" key="2">
    <source>
        <dbReference type="ARBA" id="ARBA00022526"/>
    </source>
</evidence>
<feature type="binding site" evidence="6">
    <location>
        <position position="150"/>
    </location>
    <ligand>
        <name>NADP(+)</name>
        <dbReference type="ChEBI" id="CHEBI:58349"/>
    </ligand>
</feature>
<dbReference type="GO" id="GO:0004345">
    <property type="term" value="F:glucose-6-phosphate dehydrogenase activity"/>
    <property type="evidence" value="ECO:0007669"/>
    <property type="project" value="UniProtKB-UniRule"/>
</dbReference>
<feature type="binding site" evidence="6">
    <location>
        <position position="45"/>
    </location>
    <ligand>
        <name>NADP(+)</name>
        <dbReference type="ChEBI" id="CHEBI:58349"/>
    </ligand>
</feature>
<dbReference type="InterPro" id="IPR022675">
    <property type="entry name" value="G6P_DH_C"/>
</dbReference>
<feature type="binding site" evidence="6">
    <location>
        <position position="218"/>
    </location>
    <ligand>
        <name>substrate</name>
    </ligand>
</feature>
<dbReference type="UniPathway" id="UPA00115">
    <property type="reaction ID" value="UER00408"/>
</dbReference>
<dbReference type="GO" id="GO:0006006">
    <property type="term" value="P:glucose metabolic process"/>
    <property type="evidence" value="ECO:0007669"/>
    <property type="project" value="UniProtKB-KW"/>
</dbReference>
<evidence type="ECO:0000256" key="6">
    <source>
        <dbReference type="HAMAP-Rule" id="MF_00966"/>
    </source>
</evidence>
<comment type="caution">
    <text evidence="6">Lacks conserved residue(s) required for the propagation of feature annotation.</text>
</comment>
<dbReference type="Gene3D" id="3.30.360.10">
    <property type="entry name" value="Dihydrodipicolinate Reductase, domain 2"/>
    <property type="match status" value="1"/>
</dbReference>
<dbReference type="InterPro" id="IPR036291">
    <property type="entry name" value="NAD(P)-bd_dom_sf"/>
</dbReference>
<gene>
    <name evidence="6 9" type="primary">zwf</name>
    <name evidence="9" type="ORF">C1280_03050</name>
</gene>
<dbReference type="InterPro" id="IPR001282">
    <property type="entry name" value="G6P_DH"/>
</dbReference>
<keyword evidence="10" id="KW-1185">Reference proteome</keyword>
<dbReference type="PRINTS" id="PR00079">
    <property type="entry name" value="G6PDHDRGNASE"/>
</dbReference>
<dbReference type="GO" id="GO:0009051">
    <property type="term" value="P:pentose-phosphate shunt, oxidative branch"/>
    <property type="evidence" value="ECO:0007669"/>
    <property type="project" value="TreeGrafter"/>
</dbReference>
<dbReference type="HAMAP" id="MF_00966">
    <property type="entry name" value="G6PD"/>
    <property type="match status" value="1"/>
</dbReference>
<protein>
    <recommendedName>
        <fullName evidence="6">Glucose-6-phosphate 1-dehydrogenase</fullName>
        <shortName evidence="6">G6PD</shortName>
        <ecNumber evidence="6">1.1.1.49</ecNumber>
    </recommendedName>
</protein>
<dbReference type="NCBIfam" id="TIGR00871">
    <property type="entry name" value="zwf"/>
    <property type="match status" value="1"/>
</dbReference>